<dbReference type="AlphaFoldDB" id="A0A1C7PA22"/>
<evidence type="ECO:0000313" key="3">
    <source>
        <dbReference type="Proteomes" id="UP000176204"/>
    </source>
</evidence>
<organism evidence="2 3">
    <name type="scientific">Akkermansia glycaniphila</name>
    <dbReference type="NCBI Taxonomy" id="1679444"/>
    <lineage>
        <taxon>Bacteria</taxon>
        <taxon>Pseudomonadati</taxon>
        <taxon>Verrucomicrobiota</taxon>
        <taxon>Verrucomicrobiia</taxon>
        <taxon>Verrucomicrobiales</taxon>
        <taxon>Akkermansiaceae</taxon>
        <taxon>Akkermansia</taxon>
    </lineage>
</organism>
<proteinExistence type="predicted"/>
<gene>
    <name evidence="2" type="ORF">PYTT_1396</name>
</gene>
<protein>
    <submittedName>
        <fullName evidence="2">Uncharacterized protein</fullName>
    </submittedName>
</protein>
<dbReference type="EMBL" id="LT629973">
    <property type="protein sequence ID" value="SEH87739.1"/>
    <property type="molecule type" value="Genomic_DNA"/>
</dbReference>
<dbReference type="OrthoDB" id="203262at2"/>
<accession>A0A1C7PA22</accession>
<feature type="region of interest" description="Disordered" evidence="1">
    <location>
        <begin position="691"/>
        <end position="738"/>
    </location>
</feature>
<dbReference type="KEGG" id="agl:PYTT_1396"/>
<feature type="region of interest" description="Disordered" evidence="1">
    <location>
        <begin position="470"/>
        <end position="489"/>
    </location>
</feature>
<keyword evidence="3" id="KW-1185">Reference proteome</keyword>
<evidence type="ECO:0000313" key="2">
    <source>
        <dbReference type="EMBL" id="SEH87739.1"/>
    </source>
</evidence>
<feature type="region of interest" description="Disordered" evidence="1">
    <location>
        <begin position="265"/>
        <end position="290"/>
    </location>
</feature>
<dbReference type="STRING" id="1679444.PYTT_1396"/>
<name>A0A1C7PA22_9BACT</name>
<dbReference type="RefSeq" id="WP_067771736.1">
    <property type="nucleotide sequence ID" value="NZ_LIGX01000001.1"/>
</dbReference>
<evidence type="ECO:0000256" key="1">
    <source>
        <dbReference type="SAM" id="MobiDB-lite"/>
    </source>
</evidence>
<reference evidence="3" key="1">
    <citation type="submission" date="2016-09" db="EMBL/GenBank/DDBJ databases">
        <authorList>
            <person name="Koehorst J."/>
        </authorList>
    </citation>
    <scope>NUCLEOTIDE SEQUENCE [LARGE SCALE GENOMIC DNA]</scope>
</reference>
<dbReference type="Proteomes" id="UP000176204">
    <property type="component" value="Chromosome I"/>
</dbReference>
<dbReference type="PATRIC" id="fig|1679444.3.peg.1388"/>
<sequence>MTTEHRYDLAAIGPDKLTECTITYASLAAGTCSMAWAMDNLADIPVPWQYGHWVRLYRGTDLVFLGYVKKAQPKISAGSIHYAVEMTDPYDLLGRSIYQPPPADPSRSDGRHLQIGQTATTARACADLATALDQATAGPARNMPATIDILAKGTTGAIGTNGSNTCAQMIEAMSRWCPGLVSWMDYGGTHPRLVIADSLDLPVIDIPYGTCAMGGIDLTPRHDLVPPVVALKAPDGTIVKIIPEGGDLNVPDAFVYTLPSVTRTKTVEKSEEEEAEELSKPGKAETSGPVDAATAAAARQVMELKGIPFPKANPNGKENEWTKNTAAYKYWKHHFPFLAQVKDHVKFSTWCNITYEGQPDEFHEENPETGVETWILPANYKIDGQKYELILGSITRKFPSIRWCYANIEQRVCCTPDAPRKASVREFFSGDGTDGAGKVITRSLAYRVIAINLSGNKRYIGGDYGDASGDPAADPEAWEQNSTPEEEKEHGKYEYRYYIVHLPEGGLLTLSTEWFDALGFILWGDGHVTYTMDPGRINQGTATVHPASRQWAPQQQIAHTYAPGIYTLKLAARENESIFFTPHDKVQEIESDIPADLIRNYWDKTRALQYDGSLGPILWPTPWQLPGHRIRITGSGYAPWDTMDTTVQHVSWDLKTGHCTLTLGTRAAYNFDEYTNRNRVADLRDQTLVSDTALDPAQQPSSGNSGGSGGADKTEKEDNPVAPIFQPLNTGSSGGERRKPFEVYVENGQWWMNGGELPLPDSARPQKLEPVLLPDGQKYGYYHVLEKNNTLGWMWTLKKKPK</sequence>